<feature type="domain" description="Enoyl reductase (ER)" evidence="1">
    <location>
        <begin position="205"/>
        <end position="486"/>
    </location>
</feature>
<dbReference type="Gene3D" id="3.90.180.10">
    <property type="entry name" value="Medium-chain alcohol dehydrogenases, catalytic domain"/>
    <property type="match status" value="2"/>
</dbReference>
<dbReference type="PANTHER" id="PTHR43775:SF29">
    <property type="entry name" value="ASPERFURANONE POLYKETIDE SYNTHASE AFOG-RELATED"/>
    <property type="match status" value="1"/>
</dbReference>
<dbReference type="GO" id="GO:0044550">
    <property type="term" value="P:secondary metabolite biosynthetic process"/>
    <property type="evidence" value="ECO:0007669"/>
    <property type="project" value="TreeGrafter"/>
</dbReference>
<dbReference type="PANTHER" id="PTHR43775">
    <property type="entry name" value="FATTY ACID SYNTHASE"/>
    <property type="match status" value="1"/>
</dbReference>
<dbReference type="GO" id="GO:0016491">
    <property type="term" value="F:oxidoreductase activity"/>
    <property type="evidence" value="ECO:0007669"/>
    <property type="project" value="InterPro"/>
</dbReference>
<evidence type="ECO:0000313" key="3">
    <source>
        <dbReference type="Proteomes" id="UP000481861"/>
    </source>
</evidence>
<accession>A0A7C8IFC7</accession>
<dbReference type="GO" id="GO:0004312">
    <property type="term" value="F:fatty acid synthase activity"/>
    <property type="evidence" value="ECO:0007669"/>
    <property type="project" value="TreeGrafter"/>
</dbReference>
<proteinExistence type="predicted"/>
<name>A0A7C8IFC7_9PLEO</name>
<dbReference type="Pfam" id="PF08659">
    <property type="entry name" value="KR"/>
    <property type="match status" value="1"/>
</dbReference>
<evidence type="ECO:0000259" key="1">
    <source>
        <dbReference type="SMART" id="SM00829"/>
    </source>
</evidence>
<dbReference type="SUPFAM" id="SSF50129">
    <property type="entry name" value="GroES-like"/>
    <property type="match status" value="1"/>
</dbReference>
<reference evidence="2 3" key="1">
    <citation type="submission" date="2020-01" db="EMBL/GenBank/DDBJ databases">
        <authorList>
            <consortium name="DOE Joint Genome Institute"/>
            <person name="Haridas S."/>
            <person name="Albert R."/>
            <person name="Binder M."/>
            <person name="Bloem J."/>
            <person name="Labutti K."/>
            <person name="Salamov A."/>
            <person name="Andreopoulos B."/>
            <person name="Baker S.E."/>
            <person name="Barry K."/>
            <person name="Bills G."/>
            <person name="Bluhm B.H."/>
            <person name="Cannon C."/>
            <person name="Castanera R."/>
            <person name="Culley D.E."/>
            <person name="Daum C."/>
            <person name="Ezra D."/>
            <person name="Gonzalez J.B."/>
            <person name="Henrissat B."/>
            <person name="Kuo A."/>
            <person name="Liang C."/>
            <person name="Lipzen A."/>
            <person name="Lutzoni F."/>
            <person name="Magnuson J."/>
            <person name="Mondo S."/>
            <person name="Nolan M."/>
            <person name="Ohm R."/>
            <person name="Pangilinan J."/>
            <person name="Park H.-J.H."/>
            <person name="Ramirez L."/>
            <person name="Alfaro M."/>
            <person name="Sun H."/>
            <person name="Tritt A."/>
            <person name="Yoshinaga Y."/>
            <person name="Zwiers L.-H.L."/>
            <person name="Turgeon B.G."/>
            <person name="Goodwin S.B."/>
            <person name="Spatafora J.W."/>
            <person name="Crous P.W."/>
            <person name="Grigoriev I.V."/>
        </authorList>
    </citation>
    <scope>NUCLEOTIDE SEQUENCE [LARGE SCALE GENOMIC DNA]</scope>
    <source>
        <strain evidence="2 3">CBS 611.86</strain>
    </source>
</reference>
<dbReference type="AlphaFoldDB" id="A0A7C8IFC7"/>
<dbReference type="Pfam" id="PF13602">
    <property type="entry name" value="ADH_zinc_N_2"/>
    <property type="match status" value="1"/>
</dbReference>
<dbReference type="CDD" id="cd05195">
    <property type="entry name" value="enoyl_red"/>
    <property type="match status" value="1"/>
</dbReference>
<dbReference type="InterPro" id="IPR013968">
    <property type="entry name" value="PKS_KR"/>
</dbReference>
<dbReference type="SUPFAM" id="SSF51735">
    <property type="entry name" value="NAD(P)-binding Rossmann-fold domains"/>
    <property type="match status" value="2"/>
</dbReference>
<dbReference type="EMBL" id="JAADJZ010000004">
    <property type="protein sequence ID" value="KAF2875811.1"/>
    <property type="molecule type" value="Genomic_DNA"/>
</dbReference>
<dbReference type="InterPro" id="IPR020843">
    <property type="entry name" value="ER"/>
</dbReference>
<dbReference type="Gene3D" id="3.40.50.720">
    <property type="entry name" value="NAD(P)-binding Rossmann-like Domain"/>
    <property type="match status" value="2"/>
</dbReference>
<dbReference type="InterPro" id="IPR013154">
    <property type="entry name" value="ADH-like_N"/>
</dbReference>
<dbReference type="GO" id="GO:0006633">
    <property type="term" value="P:fatty acid biosynthetic process"/>
    <property type="evidence" value="ECO:0007669"/>
    <property type="project" value="TreeGrafter"/>
</dbReference>
<dbReference type="SMART" id="SM00829">
    <property type="entry name" value="PKS_ER"/>
    <property type="match status" value="1"/>
</dbReference>
<dbReference type="OrthoDB" id="329835at2759"/>
<dbReference type="InterPro" id="IPR050091">
    <property type="entry name" value="PKS_NRPS_Biosynth_Enz"/>
</dbReference>
<keyword evidence="3" id="KW-1185">Reference proteome</keyword>
<comment type="caution">
    <text evidence="2">The sequence shown here is derived from an EMBL/GenBank/DDBJ whole genome shotgun (WGS) entry which is preliminary data.</text>
</comment>
<evidence type="ECO:0000313" key="2">
    <source>
        <dbReference type="EMBL" id="KAF2875811.1"/>
    </source>
</evidence>
<protein>
    <recommendedName>
        <fullName evidence="1">Enoyl reductase (ER) domain-containing protein</fullName>
    </recommendedName>
</protein>
<organism evidence="2 3">
    <name type="scientific">Massariosphaeria phaeospora</name>
    <dbReference type="NCBI Taxonomy" id="100035"/>
    <lineage>
        <taxon>Eukaryota</taxon>
        <taxon>Fungi</taxon>
        <taxon>Dikarya</taxon>
        <taxon>Ascomycota</taxon>
        <taxon>Pezizomycotina</taxon>
        <taxon>Dothideomycetes</taxon>
        <taxon>Pleosporomycetidae</taxon>
        <taxon>Pleosporales</taxon>
        <taxon>Pleosporales incertae sedis</taxon>
        <taxon>Massariosphaeria</taxon>
    </lineage>
</organism>
<dbReference type="InterPro" id="IPR036291">
    <property type="entry name" value="NAD(P)-bd_dom_sf"/>
</dbReference>
<dbReference type="InterPro" id="IPR011032">
    <property type="entry name" value="GroES-like_sf"/>
</dbReference>
<dbReference type="Proteomes" id="UP000481861">
    <property type="component" value="Unassembled WGS sequence"/>
</dbReference>
<dbReference type="Pfam" id="PF08240">
    <property type="entry name" value="ADH_N"/>
    <property type="match status" value="1"/>
</dbReference>
<gene>
    <name evidence="2" type="ORF">BDV95DRAFT_591242</name>
</gene>
<sequence>MDASGKLHPCKPDSQQQQIAVDIKASLASHGFDVCSTIAPEAVHDLAGPPTPLISLLEIEGPFLSRRSESEYVVLKRMIELSPTIICVTVGGGENTAQPETNMIAGFGKTTATEKPGLKLIRRDLEHPFSAMAHIAKILKTTFHVRARNVETDFAETNGLLHIPRIVEAVDINNAYESQNSIKELVATAVGPRTKESLELQFSFARLDSLCYAPCRRSDRPLDPGEVEIHVKATGINFKDVMVALGQLSDTYIGQRFAGVVTLTGSSVDISPGTRACGIVQGSFKSFVHMHERALLWIPDSLSFTEASAMPVAFITAHYSLTYLARLRKGDSVLIHAAAGSVGQAAIQLSQQLGATIYVTIMRTTKGHGVDVVLNSLAGEALTGTWRCIAPLGRFIEIGKRDIASFAGLPMAPFSRNVSFASVDLAVVYKQSLELLAHLTSELQHMLLATPREATPPYPLQIFKRSRVEEAFRYLQTGMQSGKAVVDWEAEDIIQMASHGAKNLILLSRSGPVTPAAEELLKDLRAQGVHVQASVCDITNKAELATTIQTCQMTMPPVKGCIQGSMVVKNILLDRMSYDWFCAALTPKIQGS</sequence>